<evidence type="ECO:0000313" key="4">
    <source>
        <dbReference type="EMBL" id="KAJ9551850.1"/>
    </source>
</evidence>
<dbReference type="Proteomes" id="UP001172457">
    <property type="component" value="Chromosome 4"/>
</dbReference>
<organism evidence="4 5">
    <name type="scientific">Centaurea solstitialis</name>
    <name type="common">yellow star-thistle</name>
    <dbReference type="NCBI Taxonomy" id="347529"/>
    <lineage>
        <taxon>Eukaryota</taxon>
        <taxon>Viridiplantae</taxon>
        <taxon>Streptophyta</taxon>
        <taxon>Embryophyta</taxon>
        <taxon>Tracheophyta</taxon>
        <taxon>Spermatophyta</taxon>
        <taxon>Magnoliopsida</taxon>
        <taxon>eudicotyledons</taxon>
        <taxon>Gunneridae</taxon>
        <taxon>Pentapetalae</taxon>
        <taxon>asterids</taxon>
        <taxon>campanulids</taxon>
        <taxon>Asterales</taxon>
        <taxon>Asteraceae</taxon>
        <taxon>Carduoideae</taxon>
        <taxon>Cardueae</taxon>
        <taxon>Centaureinae</taxon>
        <taxon>Centaurea</taxon>
    </lineage>
</organism>
<accession>A0AA38SZW5</accession>
<evidence type="ECO:0000259" key="2">
    <source>
        <dbReference type="Pfam" id="PF07727"/>
    </source>
</evidence>
<evidence type="ECO:0000256" key="1">
    <source>
        <dbReference type="SAM" id="MobiDB-lite"/>
    </source>
</evidence>
<sequence length="614" mass="68609">MSQRLGLGPDHHGYRCFDPQNERLYIVRHVRFNELCFPYAKPHPTSSTTPAPDPYISLYPNPDPLPTQTSHPPPAADTPSQTDQLSSDPVPPSPSPIPVSSPPLLFTYQRRPKPIPTTDIPADQPPTTAHSVDPTPLGTTTQPNPSLDSGPPIYDPILNLPNLIMPVPFTLPPLLPIPNPPPLPLLIHCLNGETPWLLNIRPCIDYEDTLSPVVKATTIRLVLSLAVTQKWALRQLDVQNAFLHGDLKETVYLQQPQGFVDPKKPDHVCLLHKSLYGLNQAPRAWFHRLSSTLHELGNNQGAIDNVVHHLGRTFPDQDMGKLSYFLGIEIVSQGADILLSQQKYIMELLQKAGLSNAKSASSPISTSANLALNDNSLFDNPVKYRQVVGALQYATFTRPDITYAINKVCQFMHSPTENHWSTVKRILRYLKGTVSHGLLIQQQSSHLLHAYADSTHNSLSAFSDADWAGCPDDRRSTWGYAIYLGSNLVSWSARKQKTVYRSSTESEYKALADAVAELTWIQALLLELRVTVHSPPTLWCDNLGATYLSANPVFHARTKHVEIDFHFVCEKVARRQLSVQFITTDDQIADVFTKPLPFQRFLFLRSKLRVAPRP</sequence>
<evidence type="ECO:0008006" key="6">
    <source>
        <dbReference type="Google" id="ProtNLM"/>
    </source>
</evidence>
<feature type="compositionally biased region" description="Pro residues" evidence="1">
    <location>
        <begin position="89"/>
        <end position="101"/>
    </location>
</feature>
<dbReference type="Pfam" id="PF07727">
    <property type="entry name" value="RVT_2"/>
    <property type="match status" value="1"/>
</dbReference>
<evidence type="ECO:0000313" key="5">
    <source>
        <dbReference type="Proteomes" id="UP001172457"/>
    </source>
</evidence>
<dbReference type="AlphaFoldDB" id="A0AA38SZW5"/>
<dbReference type="InterPro" id="IPR013103">
    <property type="entry name" value="RVT_2"/>
</dbReference>
<feature type="domain" description="Reverse transcriptase Ty1/copia-type" evidence="2">
    <location>
        <begin position="201"/>
        <end position="301"/>
    </location>
</feature>
<feature type="compositionally biased region" description="Polar residues" evidence="1">
    <location>
        <begin position="137"/>
        <end position="147"/>
    </location>
</feature>
<reference evidence="4" key="1">
    <citation type="submission" date="2023-03" db="EMBL/GenBank/DDBJ databases">
        <title>Chromosome-scale reference genome and RAD-based genetic map of yellow starthistle (Centaurea solstitialis) reveal putative structural variation and QTLs associated with invader traits.</title>
        <authorList>
            <person name="Reatini B."/>
            <person name="Cang F.A."/>
            <person name="Jiang Q."/>
            <person name="Mckibben M.T.W."/>
            <person name="Barker M.S."/>
            <person name="Rieseberg L.H."/>
            <person name="Dlugosch K.M."/>
        </authorList>
    </citation>
    <scope>NUCLEOTIDE SEQUENCE</scope>
    <source>
        <strain evidence="4">CAN-66</strain>
        <tissue evidence="4">Leaf</tissue>
    </source>
</reference>
<gene>
    <name evidence="4" type="ORF">OSB04_015895</name>
</gene>
<dbReference type="Pfam" id="PF25597">
    <property type="entry name" value="SH3_retrovirus"/>
    <property type="match status" value="1"/>
</dbReference>
<dbReference type="PANTHER" id="PTHR11439">
    <property type="entry name" value="GAG-POL-RELATED RETROTRANSPOSON"/>
    <property type="match status" value="1"/>
</dbReference>
<protein>
    <recommendedName>
        <fullName evidence="6">Reverse transcriptase Ty1/copia-type domain-containing protein</fullName>
    </recommendedName>
</protein>
<feature type="domain" description="Retroviral polymerase SH3-like" evidence="3">
    <location>
        <begin position="5"/>
        <end position="42"/>
    </location>
</feature>
<dbReference type="PANTHER" id="PTHR11439:SF453">
    <property type="entry name" value="RNA-DIRECTED DNA POLYMERASE"/>
    <property type="match status" value="1"/>
</dbReference>
<dbReference type="InterPro" id="IPR057670">
    <property type="entry name" value="SH3_retrovirus"/>
</dbReference>
<name>A0AA38SZW5_9ASTR</name>
<evidence type="ECO:0000259" key="3">
    <source>
        <dbReference type="Pfam" id="PF25597"/>
    </source>
</evidence>
<comment type="caution">
    <text evidence="4">The sequence shown here is derived from an EMBL/GenBank/DDBJ whole genome shotgun (WGS) entry which is preliminary data.</text>
</comment>
<dbReference type="InterPro" id="IPR043502">
    <property type="entry name" value="DNA/RNA_pol_sf"/>
</dbReference>
<feature type="compositionally biased region" description="Pro residues" evidence="1">
    <location>
        <begin position="61"/>
        <end position="76"/>
    </location>
</feature>
<dbReference type="EMBL" id="JARYMX010000004">
    <property type="protein sequence ID" value="KAJ9551850.1"/>
    <property type="molecule type" value="Genomic_DNA"/>
</dbReference>
<feature type="region of interest" description="Disordered" evidence="1">
    <location>
        <begin position="39"/>
        <end position="148"/>
    </location>
</feature>
<keyword evidence="5" id="KW-1185">Reference proteome</keyword>
<dbReference type="SUPFAM" id="SSF56672">
    <property type="entry name" value="DNA/RNA polymerases"/>
    <property type="match status" value="1"/>
</dbReference>
<proteinExistence type="predicted"/>
<dbReference type="CDD" id="cd09272">
    <property type="entry name" value="RNase_HI_RT_Ty1"/>
    <property type="match status" value="1"/>
</dbReference>